<dbReference type="OrthoDB" id="5578278at2759"/>
<keyword evidence="8" id="KW-0966">Cell projection</keyword>
<keyword evidence="6" id="KW-0175">Coiled coil</keyword>
<dbReference type="Proteomes" id="UP000193411">
    <property type="component" value="Unassembled WGS sequence"/>
</dbReference>
<protein>
    <recommendedName>
        <fullName evidence="10">Rab-GAP TBC domain-containing protein</fullName>
    </recommendedName>
</protein>
<accession>A0A1Y2HTS1</accession>
<dbReference type="PANTHER" id="PTHR19853:SF1">
    <property type="entry name" value="TBC1 DOMAIN FAMILY MEMBER 31"/>
    <property type="match status" value="1"/>
</dbReference>
<evidence type="ECO:0000256" key="2">
    <source>
        <dbReference type="ARBA" id="ARBA00004245"/>
    </source>
</evidence>
<evidence type="ECO:0000256" key="7">
    <source>
        <dbReference type="ARBA" id="ARBA00023212"/>
    </source>
</evidence>
<feature type="compositionally biased region" description="Basic and acidic residues" evidence="9">
    <location>
        <begin position="59"/>
        <end position="72"/>
    </location>
</feature>
<evidence type="ECO:0000256" key="6">
    <source>
        <dbReference type="ARBA" id="ARBA00023054"/>
    </source>
</evidence>
<keyword evidence="7" id="KW-0206">Cytoskeleton</keyword>
<comment type="caution">
    <text evidence="11">The sequence shown here is derived from an EMBL/GenBank/DDBJ whole genome shotgun (WGS) entry which is preliminary data.</text>
</comment>
<feature type="compositionally biased region" description="Basic residues" evidence="9">
    <location>
        <begin position="31"/>
        <end position="51"/>
    </location>
</feature>
<keyword evidence="3" id="KW-0963">Cytoplasm</keyword>
<evidence type="ECO:0000256" key="9">
    <source>
        <dbReference type="SAM" id="MobiDB-lite"/>
    </source>
</evidence>
<evidence type="ECO:0000313" key="12">
    <source>
        <dbReference type="Proteomes" id="UP000193411"/>
    </source>
</evidence>
<feature type="compositionally biased region" description="Basic and acidic residues" evidence="9">
    <location>
        <begin position="680"/>
        <end position="696"/>
    </location>
</feature>
<keyword evidence="4" id="KW-0853">WD repeat</keyword>
<dbReference type="Gene3D" id="1.10.472.80">
    <property type="entry name" value="Ypt/Rab-GAP domain of gyp1p, domain 3"/>
    <property type="match status" value="1"/>
</dbReference>
<dbReference type="InterPro" id="IPR051570">
    <property type="entry name" value="TBC1_cilium_biogenesis"/>
</dbReference>
<evidence type="ECO:0000313" key="11">
    <source>
        <dbReference type="EMBL" id="ORZ37364.1"/>
    </source>
</evidence>
<dbReference type="STRING" id="765915.A0A1Y2HTS1"/>
<dbReference type="EMBL" id="MCFL01000013">
    <property type="protein sequence ID" value="ORZ37364.1"/>
    <property type="molecule type" value="Genomic_DNA"/>
</dbReference>
<dbReference type="SUPFAM" id="SSF47923">
    <property type="entry name" value="Ypt/Rab-GAP domain of gyp1p"/>
    <property type="match status" value="1"/>
</dbReference>
<proteinExistence type="predicted"/>
<dbReference type="PROSITE" id="PS50086">
    <property type="entry name" value="TBC_RABGAP"/>
    <property type="match status" value="1"/>
</dbReference>
<sequence>MFAPPKSRPAGRSPSVASACSSSATSGSARPRPKSPSRKHSRPWAHAHSHSKNIISNKDSWKPHRSESDRRPHGPQFPLSSECDNGPKKPTAPSPSPSQTHTTLEDIMSTTNLSPASLRTYLISFGTFPDTYRPLIWRFLLGLPENRSAYDAFNAQGVHPSQANFRTRFPIKSPPLADATLKVLSALAHWTPLFAGNVEYLPHLVFPLIKVMLRDPLSALELSATVIFNYCQKWWEYFPNPPLDCLEFIDNVLARFDPALHAHLHGSANAPAHVYAWPIMQGLLSESIHRDAWLRVWDHMITMTIVGPFRSSAASSKKPHNKSSPPIPSPDDNLPPPVYFTLALVAYLRHFRTPLMHLTSPAHVRDWITTARPCSPASITDMMHAMATSMLTGDLPMRYASTDGTSSTLDVQMQHVALDSNPSTPGELAHSSRGLFTSFTRLPRPAPHTPSSLSSGAAAAGAATWSTTYPPLTHFPHAILHYATTLHARLCADEAATLRARRAVRDLHVLRADLARDTQVWRQATQRSHAAMRDWWAHVLSAEAESWERARAARAQLRGVQVAAMQGVKQARDAWVREKQASEQREREVTRGVVARARMVGELRKREEREEAEVDELRHEWEKRWREVKREREREAQVERERVGKVVEVVGKLVAGEDVEFASPAKEHHQHAQQVSFAEDPLRGVPESRGETRLPWEDVLGMQERLARRSHTTSR</sequence>
<feature type="region of interest" description="Disordered" evidence="9">
    <location>
        <begin position="664"/>
        <end position="697"/>
    </location>
</feature>
<evidence type="ECO:0000256" key="3">
    <source>
        <dbReference type="ARBA" id="ARBA00022490"/>
    </source>
</evidence>
<evidence type="ECO:0000256" key="5">
    <source>
        <dbReference type="ARBA" id="ARBA00022737"/>
    </source>
</evidence>
<evidence type="ECO:0000256" key="4">
    <source>
        <dbReference type="ARBA" id="ARBA00022574"/>
    </source>
</evidence>
<dbReference type="InterPro" id="IPR035969">
    <property type="entry name" value="Rab-GAP_TBC_sf"/>
</dbReference>
<name>A0A1Y2HTS1_9FUNG</name>
<dbReference type="InterPro" id="IPR000195">
    <property type="entry name" value="Rab-GAP-TBC_dom"/>
</dbReference>
<evidence type="ECO:0000256" key="1">
    <source>
        <dbReference type="ARBA" id="ARBA00004138"/>
    </source>
</evidence>
<keyword evidence="12" id="KW-1185">Reference proteome</keyword>
<comment type="subcellular location">
    <subcellularLocation>
        <location evidence="1">Cell projection</location>
        <location evidence="1">Cilium</location>
    </subcellularLocation>
    <subcellularLocation>
        <location evidence="2">Cytoplasm</location>
        <location evidence="2">Cytoskeleton</location>
    </subcellularLocation>
</comment>
<feature type="compositionally biased region" description="Low complexity" evidence="9">
    <location>
        <begin position="12"/>
        <end position="30"/>
    </location>
</feature>
<feature type="domain" description="Rab-GAP TBC" evidence="10">
    <location>
        <begin position="127"/>
        <end position="304"/>
    </location>
</feature>
<dbReference type="AlphaFoldDB" id="A0A1Y2HTS1"/>
<evidence type="ECO:0000259" key="10">
    <source>
        <dbReference type="PROSITE" id="PS50086"/>
    </source>
</evidence>
<gene>
    <name evidence="11" type="ORF">BCR44DRAFT_251598</name>
</gene>
<dbReference type="PANTHER" id="PTHR19853">
    <property type="entry name" value="WD REPEAT CONTAINING PROTEIN 3 WDR3"/>
    <property type="match status" value="1"/>
</dbReference>
<dbReference type="GO" id="GO:0060271">
    <property type="term" value="P:cilium assembly"/>
    <property type="evidence" value="ECO:0007669"/>
    <property type="project" value="TreeGrafter"/>
</dbReference>
<organism evidence="11 12">
    <name type="scientific">Catenaria anguillulae PL171</name>
    <dbReference type="NCBI Taxonomy" id="765915"/>
    <lineage>
        <taxon>Eukaryota</taxon>
        <taxon>Fungi</taxon>
        <taxon>Fungi incertae sedis</taxon>
        <taxon>Blastocladiomycota</taxon>
        <taxon>Blastocladiomycetes</taxon>
        <taxon>Blastocladiales</taxon>
        <taxon>Catenariaceae</taxon>
        <taxon>Catenaria</taxon>
    </lineage>
</organism>
<dbReference type="GO" id="GO:0036064">
    <property type="term" value="C:ciliary basal body"/>
    <property type="evidence" value="ECO:0007669"/>
    <property type="project" value="TreeGrafter"/>
</dbReference>
<evidence type="ECO:0000256" key="8">
    <source>
        <dbReference type="ARBA" id="ARBA00023273"/>
    </source>
</evidence>
<feature type="region of interest" description="Disordered" evidence="9">
    <location>
        <begin position="312"/>
        <end position="332"/>
    </location>
</feature>
<feature type="region of interest" description="Disordered" evidence="9">
    <location>
        <begin position="1"/>
        <end position="103"/>
    </location>
</feature>
<keyword evidence="5" id="KW-0677">Repeat</keyword>
<reference evidence="11 12" key="1">
    <citation type="submission" date="2016-07" db="EMBL/GenBank/DDBJ databases">
        <title>Pervasive Adenine N6-methylation of Active Genes in Fungi.</title>
        <authorList>
            <consortium name="DOE Joint Genome Institute"/>
            <person name="Mondo S.J."/>
            <person name="Dannebaum R.O."/>
            <person name="Kuo R.C."/>
            <person name="Labutti K."/>
            <person name="Haridas S."/>
            <person name="Kuo A."/>
            <person name="Salamov A."/>
            <person name="Ahrendt S.R."/>
            <person name="Lipzen A."/>
            <person name="Sullivan W."/>
            <person name="Andreopoulos W.B."/>
            <person name="Clum A."/>
            <person name="Lindquist E."/>
            <person name="Daum C."/>
            <person name="Ramamoorthy G.K."/>
            <person name="Gryganskyi A."/>
            <person name="Culley D."/>
            <person name="Magnuson J.K."/>
            <person name="James T.Y."/>
            <person name="O'Malley M.A."/>
            <person name="Stajich J.E."/>
            <person name="Spatafora J.W."/>
            <person name="Visel A."/>
            <person name="Grigoriev I.V."/>
        </authorList>
    </citation>
    <scope>NUCLEOTIDE SEQUENCE [LARGE SCALE GENOMIC DNA]</scope>
    <source>
        <strain evidence="11 12">PL171</strain>
    </source>
</reference>